<evidence type="ECO:0000259" key="8">
    <source>
        <dbReference type="PROSITE" id="PS50850"/>
    </source>
</evidence>
<dbReference type="PROSITE" id="PS50850">
    <property type="entry name" value="MFS"/>
    <property type="match status" value="1"/>
</dbReference>
<evidence type="ECO:0000256" key="6">
    <source>
        <dbReference type="SAM" id="MobiDB-lite"/>
    </source>
</evidence>
<keyword evidence="3 5" id="KW-0689">Ribosomal protein</keyword>
<comment type="subcellular location">
    <subcellularLocation>
        <location evidence="1">Membrane</location>
        <topology evidence="1">Multi-pass membrane protein</topology>
    </subcellularLocation>
</comment>
<keyword evidence="7" id="KW-0812">Transmembrane</keyword>
<feature type="transmembrane region" description="Helical" evidence="7">
    <location>
        <begin position="295"/>
        <end position="315"/>
    </location>
</feature>
<dbReference type="InterPro" id="IPR020846">
    <property type="entry name" value="MFS_dom"/>
</dbReference>
<feature type="transmembrane region" description="Helical" evidence="7">
    <location>
        <begin position="361"/>
        <end position="382"/>
    </location>
</feature>
<dbReference type="InterPro" id="IPR000439">
    <property type="entry name" value="Ribosomal_eL15"/>
</dbReference>
<dbReference type="RefSeq" id="XP_037221966.1">
    <property type="nucleotide sequence ID" value="XM_037361674.1"/>
</dbReference>
<feature type="transmembrane region" description="Helical" evidence="7">
    <location>
        <begin position="461"/>
        <end position="482"/>
    </location>
</feature>
<dbReference type="Pfam" id="PF07690">
    <property type="entry name" value="MFS_1"/>
    <property type="match status" value="1"/>
</dbReference>
<evidence type="ECO:0000256" key="3">
    <source>
        <dbReference type="ARBA" id="ARBA00022980"/>
    </source>
</evidence>
<dbReference type="SUPFAM" id="SSF103473">
    <property type="entry name" value="MFS general substrate transporter"/>
    <property type="match status" value="1"/>
</dbReference>
<accession>A0A8H6W6S8</accession>
<feature type="transmembrane region" description="Helical" evidence="7">
    <location>
        <begin position="219"/>
        <end position="239"/>
    </location>
</feature>
<dbReference type="GO" id="GO:0003735">
    <property type="term" value="F:structural constituent of ribosome"/>
    <property type="evidence" value="ECO:0007669"/>
    <property type="project" value="InterPro"/>
</dbReference>
<evidence type="ECO:0000256" key="5">
    <source>
        <dbReference type="RuleBase" id="RU000663"/>
    </source>
</evidence>
<feature type="domain" description="Major facilitator superfamily (MFS) profile" evidence="8">
    <location>
        <begin position="60"/>
        <end position="487"/>
    </location>
</feature>
<dbReference type="PANTHER" id="PTHR11847:SF4">
    <property type="entry name" value="LARGE RIBOSOMAL SUBUNIT PROTEIN EL15"/>
    <property type="match status" value="1"/>
</dbReference>
<dbReference type="GO" id="GO:0022857">
    <property type="term" value="F:transmembrane transporter activity"/>
    <property type="evidence" value="ECO:0007669"/>
    <property type="project" value="InterPro"/>
</dbReference>
<name>A0A8H6W6S8_9AGAR</name>
<reference evidence="9" key="1">
    <citation type="submission" date="2020-05" db="EMBL/GenBank/DDBJ databases">
        <title>Mycena genomes resolve the evolution of fungal bioluminescence.</title>
        <authorList>
            <person name="Tsai I.J."/>
        </authorList>
    </citation>
    <scope>NUCLEOTIDE SEQUENCE</scope>
    <source>
        <strain evidence="9">171206Taipei</strain>
    </source>
</reference>
<dbReference type="FunFam" id="3.40.1120.10:FF:000001">
    <property type="entry name" value="Ribosomal protein L15"/>
    <property type="match status" value="1"/>
</dbReference>
<dbReference type="InterPro" id="IPR011701">
    <property type="entry name" value="MFS"/>
</dbReference>
<dbReference type="PROSITE" id="PS01194">
    <property type="entry name" value="RIBOSOMAL_L15E"/>
    <property type="match status" value="1"/>
</dbReference>
<dbReference type="InterPro" id="IPR024794">
    <property type="entry name" value="Rbsml_eL15_core_dom_sf"/>
</dbReference>
<dbReference type="NCBIfam" id="NF003269">
    <property type="entry name" value="PRK04243.1"/>
    <property type="match status" value="1"/>
</dbReference>
<keyword evidence="10" id="KW-1185">Reference proteome</keyword>
<dbReference type="Pfam" id="PF00827">
    <property type="entry name" value="Ribosomal_L15e"/>
    <property type="match status" value="1"/>
</dbReference>
<dbReference type="InterPro" id="IPR012678">
    <property type="entry name" value="Ribosomal_uL23/eL15/eS24_sf"/>
</dbReference>
<dbReference type="SUPFAM" id="SSF54189">
    <property type="entry name" value="Ribosomal proteins S24e, L23 and L15e"/>
    <property type="match status" value="1"/>
</dbReference>
<dbReference type="GO" id="GO:0022625">
    <property type="term" value="C:cytosolic large ribosomal subunit"/>
    <property type="evidence" value="ECO:0007669"/>
    <property type="project" value="TreeGrafter"/>
</dbReference>
<dbReference type="InterPro" id="IPR020925">
    <property type="entry name" value="Ribosomal_eL15_CS"/>
</dbReference>
<sequence>MVRETSEHRQSRCDILIEAGEQDGLQFLSDTDSVTSSVQVARPSPRLSAKHRAFIIRTIALFCACWLSVGSHYASYVLGPLKSRISRDLKTGHAEYGLLISALSLNSTWTPLVGGLLAGTLGTTLTSILATGIVFIGTSFLLIGDIWSDVRVMALGLFLFGLGVSPVAVCQETIIVRFFKSHGLGVSMAFGLVAGKGASFVSARTSYPLTQKFGPRAPFYVATFLAFMSVVINLAYIAASRWLIDGAGAELEAIDINEEARRRSTLNISQAQALEKVAAKRRVHLKEITKLGDVFWAYIATNLLCGCIWAPFTHLAANIIELRYHLSERDAANTASYVLVGSIFLYPICGAIVDRFKRKPIVVWLLLLSSAFTLGAYTWLALPPSTTGTAKPAIAAFGFGHGFSPLLLVLLVPKIVPVKYISTALGAHKSLEQTGSTIFQTLAGLGMDKAKRENRSSTQGIINAFLFLNILQMLSILVVAYLQHRREAHSIRSSNANIRTGIPTDSSQPLLSGSENTRRYSSISRILSDNDVSPSETRRGRVFASISATLIFSAWALFLSVAWINVIIKLFRRKMGAYKYIGELYKKKQSDVLRFLLRVRCWEYRQLNVIHRASRPSRPDKARRLGYKAKQGYVVYRIRVRRGNRKKPVPKGATYGKPVRQGVNHLKFQRGLRSTAEERVGRRCGNLRVLNSYWINQDGVYKYYEVILVDPNHKAIRKDPRINWIAKPVHKRREARGLTSIGKQNRGLGKGSRYNHTPARSTWKKHNTLSLRRYR</sequence>
<dbReference type="AlphaFoldDB" id="A0A8H6W6S8"/>
<evidence type="ECO:0000313" key="10">
    <source>
        <dbReference type="Proteomes" id="UP000636479"/>
    </source>
</evidence>
<keyword evidence="7" id="KW-1133">Transmembrane helix</keyword>
<keyword evidence="4 5" id="KW-0687">Ribonucleoprotein</keyword>
<comment type="caution">
    <text evidence="9">The sequence shown here is derived from an EMBL/GenBank/DDBJ whole genome shotgun (WGS) entry which is preliminary data.</text>
</comment>
<dbReference type="Gene3D" id="3.40.1120.10">
    <property type="entry name" value="Ribosomal protein l15e"/>
    <property type="match status" value="1"/>
</dbReference>
<protein>
    <recommendedName>
        <fullName evidence="5">Ribosomal protein L15</fullName>
    </recommendedName>
</protein>
<proteinExistence type="inferred from homology"/>
<evidence type="ECO:0000256" key="1">
    <source>
        <dbReference type="ARBA" id="ARBA00004141"/>
    </source>
</evidence>
<evidence type="ECO:0000256" key="4">
    <source>
        <dbReference type="ARBA" id="ARBA00023274"/>
    </source>
</evidence>
<feature type="transmembrane region" description="Helical" evidence="7">
    <location>
        <begin position="96"/>
        <end position="118"/>
    </location>
</feature>
<evidence type="ECO:0000256" key="2">
    <source>
        <dbReference type="ARBA" id="ARBA00006857"/>
    </source>
</evidence>
<dbReference type="EMBL" id="JACAZF010000004">
    <property type="protein sequence ID" value="KAF7306947.1"/>
    <property type="molecule type" value="Genomic_DNA"/>
</dbReference>
<evidence type="ECO:0000256" key="7">
    <source>
        <dbReference type="SAM" id="Phobius"/>
    </source>
</evidence>
<feature type="compositionally biased region" description="Basic residues" evidence="6">
    <location>
        <begin position="762"/>
        <end position="775"/>
    </location>
</feature>
<dbReference type="PANTHER" id="PTHR11847">
    <property type="entry name" value="RIBOSOMAL PROTEIN L15"/>
    <property type="match status" value="1"/>
</dbReference>
<comment type="similarity">
    <text evidence="2 5">Belongs to the eukaryotic ribosomal protein eL15 family.</text>
</comment>
<dbReference type="InterPro" id="IPR036259">
    <property type="entry name" value="MFS_trans_sf"/>
</dbReference>
<dbReference type="Proteomes" id="UP000636479">
    <property type="component" value="Unassembled WGS sequence"/>
</dbReference>
<feature type="transmembrane region" description="Helical" evidence="7">
    <location>
        <begin position="542"/>
        <end position="568"/>
    </location>
</feature>
<dbReference type="GO" id="GO:0003723">
    <property type="term" value="F:RNA binding"/>
    <property type="evidence" value="ECO:0007669"/>
    <property type="project" value="TreeGrafter"/>
</dbReference>
<gene>
    <name evidence="9" type="ORF">MIND_00487500</name>
</gene>
<dbReference type="SMART" id="SM01384">
    <property type="entry name" value="Ribosomal_L15e"/>
    <property type="match status" value="1"/>
</dbReference>
<dbReference type="OrthoDB" id="10255148at2759"/>
<dbReference type="GeneID" id="59344190"/>
<feature type="transmembrane region" description="Helical" evidence="7">
    <location>
        <begin position="54"/>
        <end position="76"/>
    </location>
</feature>
<feature type="transmembrane region" description="Helical" evidence="7">
    <location>
        <begin position="125"/>
        <end position="144"/>
    </location>
</feature>
<organism evidence="9 10">
    <name type="scientific">Mycena indigotica</name>
    <dbReference type="NCBI Taxonomy" id="2126181"/>
    <lineage>
        <taxon>Eukaryota</taxon>
        <taxon>Fungi</taxon>
        <taxon>Dikarya</taxon>
        <taxon>Basidiomycota</taxon>
        <taxon>Agaricomycotina</taxon>
        <taxon>Agaricomycetes</taxon>
        <taxon>Agaricomycetidae</taxon>
        <taxon>Agaricales</taxon>
        <taxon>Marasmiineae</taxon>
        <taxon>Mycenaceae</taxon>
        <taxon>Mycena</taxon>
    </lineage>
</organism>
<dbReference type="Gene3D" id="1.20.1250.20">
    <property type="entry name" value="MFS general substrate transporter like domains"/>
    <property type="match status" value="2"/>
</dbReference>
<feature type="transmembrane region" description="Helical" evidence="7">
    <location>
        <begin position="394"/>
        <end position="412"/>
    </location>
</feature>
<keyword evidence="7" id="KW-0472">Membrane</keyword>
<feature type="region of interest" description="Disordered" evidence="6">
    <location>
        <begin position="742"/>
        <end position="775"/>
    </location>
</feature>
<feature type="transmembrane region" description="Helical" evidence="7">
    <location>
        <begin position="182"/>
        <end position="199"/>
    </location>
</feature>
<dbReference type="GO" id="GO:0016020">
    <property type="term" value="C:membrane"/>
    <property type="evidence" value="ECO:0007669"/>
    <property type="project" value="UniProtKB-SubCell"/>
</dbReference>
<feature type="transmembrane region" description="Helical" evidence="7">
    <location>
        <begin position="335"/>
        <end position="354"/>
    </location>
</feature>
<feature type="transmembrane region" description="Helical" evidence="7">
    <location>
        <begin position="150"/>
        <end position="170"/>
    </location>
</feature>
<evidence type="ECO:0000313" key="9">
    <source>
        <dbReference type="EMBL" id="KAF7306947.1"/>
    </source>
</evidence>
<dbReference type="GO" id="GO:0002181">
    <property type="term" value="P:cytoplasmic translation"/>
    <property type="evidence" value="ECO:0007669"/>
    <property type="project" value="TreeGrafter"/>
</dbReference>